<dbReference type="RefSeq" id="WP_062128773.1">
    <property type="nucleotide sequence ID" value="NZ_BAZW01000093.1"/>
</dbReference>
<dbReference type="GO" id="GO:0009307">
    <property type="term" value="P:DNA restriction-modification system"/>
    <property type="evidence" value="ECO:0007669"/>
    <property type="project" value="UniProtKB-KW"/>
</dbReference>
<dbReference type="AlphaFoldDB" id="A0A0E9LRG9"/>
<dbReference type="SUPFAM" id="SSF53335">
    <property type="entry name" value="S-adenosyl-L-methionine-dependent methyltransferases"/>
    <property type="match status" value="1"/>
</dbReference>
<keyword evidence="3 9" id="KW-0489">Methyltransferase</keyword>
<dbReference type="InterPro" id="IPR051537">
    <property type="entry name" value="DNA_Adenine_Mtase"/>
</dbReference>
<evidence type="ECO:0000259" key="8">
    <source>
        <dbReference type="Pfam" id="PF02384"/>
    </source>
</evidence>
<evidence type="ECO:0000256" key="7">
    <source>
        <dbReference type="ARBA" id="ARBA00047942"/>
    </source>
</evidence>
<dbReference type="GO" id="GO:0009007">
    <property type="term" value="F:site-specific DNA-methyltransferase (adenine-specific) activity"/>
    <property type="evidence" value="ECO:0007669"/>
    <property type="project" value="UniProtKB-EC"/>
</dbReference>
<evidence type="ECO:0000313" key="9">
    <source>
        <dbReference type="EMBL" id="GAO27746.1"/>
    </source>
</evidence>
<keyword evidence="6" id="KW-0680">Restriction system</keyword>
<dbReference type="EC" id="2.1.1.72" evidence="2"/>
<evidence type="ECO:0000313" key="10">
    <source>
        <dbReference type="Proteomes" id="UP000032900"/>
    </source>
</evidence>
<proteinExistence type="inferred from homology"/>
<dbReference type="GO" id="GO:0032259">
    <property type="term" value="P:methylation"/>
    <property type="evidence" value="ECO:0007669"/>
    <property type="project" value="UniProtKB-KW"/>
</dbReference>
<dbReference type="GO" id="GO:0003677">
    <property type="term" value="F:DNA binding"/>
    <property type="evidence" value="ECO:0007669"/>
    <property type="project" value="InterPro"/>
</dbReference>
<feature type="domain" description="DNA methylase adenine-specific" evidence="8">
    <location>
        <begin position="1"/>
        <end position="41"/>
    </location>
</feature>
<comment type="caution">
    <text evidence="9">The sequence shown here is derived from an EMBL/GenBank/DDBJ whole genome shotgun (WGS) entry which is preliminary data.</text>
</comment>
<dbReference type="Gene3D" id="3.40.50.150">
    <property type="entry name" value="Vaccinia Virus protein VP39"/>
    <property type="match status" value="1"/>
</dbReference>
<gene>
    <name evidence="9" type="ORF">JCM15548_14596</name>
</gene>
<evidence type="ECO:0000256" key="3">
    <source>
        <dbReference type="ARBA" id="ARBA00022603"/>
    </source>
</evidence>
<evidence type="ECO:0000256" key="4">
    <source>
        <dbReference type="ARBA" id="ARBA00022679"/>
    </source>
</evidence>
<organism evidence="9 10">
    <name type="scientific">Geofilum rubicundum JCM 15548</name>
    <dbReference type="NCBI Taxonomy" id="1236989"/>
    <lineage>
        <taxon>Bacteria</taxon>
        <taxon>Pseudomonadati</taxon>
        <taxon>Bacteroidota</taxon>
        <taxon>Bacteroidia</taxon>
        <taxon>Marinilabiliales</taxon>
        <taxon>Marinilabiliaceae</taxon>
        <taxon>Geofilum</taxon>
    </lineage>
</organism>
<dbReference type="Pfam" id="PF02384">
    <property type="entry name" value="N6_Mtase"/>
    <property type="match status" value="1"/>
</dbReference>
<dbReference type="STRING" id="1236989.JCM15548_14596"/>
<dbReference type="InterPro" id="IPR029063">
    <property type="entry name" value="SAM-dependent_MTases_sf"/>
</dbReference>
<evidence type="ECO:0000256" key="6">
    <source>
        <dbReference type="ARBA" id="ARBA00022747"/>
    </source>
</evidence>
<keyword evidence="4 9" id="KW-0808">Transferase</keyword>
<dbReference type="InterPro" id="IPR003356">
    <property type="entry name" value="DNA_methylase_A-5"/>
</dbReference>
<evidence type="ECO:0000256" key="5">
    <source>
        <dbReference type="ARBA" id="ARBA00022691"/>
    </source>
</evidence>
<comment type="similarity">
    <text evidence="1">Belongs to the N(4)/N(6)-methyltransferase family.</text>
</comment>
<evidence type="ECO:0000256" key="1">
    <source>
        <dbReference type="ARBA" id="ARBA00006594"/>
    </source>
</evidence>
<dbReference type="GO" id="GO:0008170">
    <property type="term" value="F:N-methyltransferase activity"/>
    <property type="evidence" value="ECO:0007669"/>
    <property type="project" value="InterPro"/>
</dbReference>
<dbReference type="PANTHER" id="PTHR42933:SF1">
    <property type="entry name" value="SITE-SPECIFIC DNA-METHYLTRANSFERASE (ADENINE-SPECIFIC)"/>
    <property type="match status" value="1"/>
</dbReference>
<accession>A0A0E9LRG9</accession>
<comment type="catalytic activity">
    <reaction evidence="7">
        <text>a 2'-deoxyadenosine in DNA + S-adenosyl-L-methionine = an N(6)-methyl-2'-deoxyadenosine in DNA + S-adenosyl-L-homocysteine + H(+)</text>
        <dbReference type="Rhea" id="RHEA:15197"/>
        <dbReference type="Rhea" id="RHEA-COMP:12418"/>
        <dbReference type="Rhea" id="RHEA-COMP:12419"/>
        <dbReference type="ChEBI" id="CHEBI:15378"/>
        <dbReference type="ChEBI" id="CHEBI:57856"/>
        <dbReference type="ChEBI" id="CHEBI:59789"/>
        <dbReference type="ChEBI" id="CHEBI:90615"/>
        <dbReference type="ChEBI" id="CHEBI:90616"/>
        <dbReference type="EC" id="2.1.1.72"/>
    </reaction>
</comment>
<dbReference type="EMBL" id="BAZW01000093">
    <property type="protein sequence ID" value="GAO27746.1"/>
    <property type="molecule type" value="Genomic_DNA"/>
</dbReference>
<protein>
    <recommendedName>
        <fullName evidence="2">site-specific DNA-methyltransferase (adenine-specific)</fullName>
        <ecNumber evidence="2">2.1.1.72</ecNumber>
    </recommendedName>
</protein>
<keyword evidence="5" id="KW-0949">S-adenosyl-L-methionine</keyword>
<reference evidence="9 10" key="1">
    <citation type="journal article" date="2015" name="Microbes Environ.">
        <title>Distribution and evolution of nitrogen fixation genes in the phylum bacteroidetes.</title>
        <authorList>
            <person name="Inoue J."/>
            <person name="Oshima K."/>
            <person name="Suda W."/>
            <person name="Sakamoto M."/>
            <person name="Iino T."/>
            <person name="Noda S."/>
            <person name="Hongoh Y."/>
            <person name="Hattori M."/>
            <person name="Ohkuma M."/>
        </authorList>
    </citation>
    <scope>NUCLEOTIDE SEQUENCE [LARGE SCALE GENOMIC DNA]</scope>
    <source>
        <strain evidence="9">JCM 15548</strain>
    </source>
</reference>
<sequence>MDTYRIRKDRDRYSRRVSMEEIEKNGYNLNISRYVSTAEEEVAVNLKEVNGRLSAINERIKSSTEKHNAFLRELGLDTI</sequence>
<evidence type="ECO:0000256" key="2">
    <source>
        <dbReference type="ARBA" id="ARBA00011900"/>
    </source>
</evidence>
<name>A0A0E9LRG9_9BACT</name>
<dbReference type="PANTHER" id="PTHR42933">
    <property type="entry name" value="SLR6095 PROTEIN"/>
    <property type="match status" value="1"/>
</dbReference>
<keyword evidence="10" id="KW-1185">Reference proteome</keyword>
<dbReference type="Proteomes" id="UP000032900">
    <property type="component" value="Unassembled WGS sequence"/>
</dbReference>